<accession>A0AAW0K8L1</accession>
<comment type="caution">
    <text evidence="7">The sequence shown here is derived from an EMBL/GenBank/DDBJ whole genome shotgun (WGS) entry which is preliminary data.</text>
</comment>
<dbReference type="Pfam" id="PF14111">
    <property type="entry name" value="DUF4283"/>
    <property type="match status" value="1"/>
</dbReference>
<feature type="domain" description="Protein kinase" evidence="6">
    <location>
        <begin position="87"/>
        <end position="321"/>
    </location>
</feature>
<proteinExistence type="predicted"/>
<sequence length="321" mass="36421">MADDVTSILENMKLTSEEEEIIEILEEGRKEGMESCVLILIGKLLTCRSFNRKAAITTLKRVWGLEEGVQMIEVGTNLFQIKFQTEFEMDRVLKGGPWSFDNQVLLLTRWKAGMTADNVRFDSVALWVQIWGTPFDLVSPKIAETVGSRLGYKRIESKTLNKCPNKSDSVNIQGSYHCNKPKSPVKIAIIVICSSIGALFLFTIIWCLYRMIKKRNKIKLKKKFFIKNGEVAGALSYLHSATSQPIYHQDIKSSNILLDNKYRAKVADFGTSRLVAIDQKLDYVRNEEMVPWNDISILSRSSLEIGEPSSSFFLPLLSHVD</sequence>
<evidence type="ECO:0000256" key="2">
    <source>
        <dbReference type="ARBA" id="ARBA00022840"/>
    </source>
</evidence>
<dbReference type="PROSITE" id="PS00108">
    <property type="entry name" value="PROTEIN_KINASE_ST"/>
    <property type="match status" value="1"/>
</dbReference>
<organism evidence="7 8">
    <name type="scientific">Quercus suber</name>
    <name type="common">Cork oak</name>
    <dbReference type="NCBI Taxonomy" id="58331"/>
    <lineage>
        <taxon>Eukaryota</taxon>
        <taxon>Viridiplantae</taxon>
        <taxon>Streptophyta</taxon>
        <taxon>Embryophyta</taxon>
        <taxon>Tracheophyta</taxon>
        <taxon>Spermatophyta</taxon>
        <taxon>Magnoliopsida</taxon>
        <taxon>eudicotyledons</taxon>
        <taxon>Gunneridae</taxon>
        <taxon>Pentapetalae</taxon>
        <taxon>rosids</taxon>
        <taxon>fabids</taxon>
        <taxon>Fagales</taxon>
        <taxon>Fagaceae</taxon>
        <taxon>Quercus</taxon>
    </lineage>
</organism>
<evidence type="ECO:0000313" key="7">
    <source>
        <dbReference type="EMBL" id="KAK7835045.1"/>
    </source>
</evidence>
<dbReference type="InterPro" id="IPR000719">
    <property type="entry name" value="Prot_kinase_dom"/>
</dbReference>
<evidence type="ECO:0000256" key="5">
    <source>
        <dbReference type="SAM" id="Phobius"/>
    </source>
</evidence>
<comment type="catalytic activity">
    <reaction evidence="3">
        <text>L-seryl-[protein] + ATP = O-phospho-L-seryl-[protein] + ADP + H(+)</text>
        <dbReference type="Rhea" id="RHEA:17989"/>
        <dbReference type="Rhea" id="RHEA-COMP:9863"/>
        <dbReference type="Rhea" id="RHEA-COMP:11604"/>
        <dbReference type="ChEBI" id="CHEBI:15378"/>
        <dbReference type="ChEBI" id="CHEBI:29999"/>
        <dbReference type="ChEBI" id="CHEBI:30616"/>
        <dbReference type="ChEBI" id="CHEBI:83421"/>
        <dbReference type="ChEBI" id="CHEBI:456216"/>
    </reaction>
</comment>
<evidence type="ECO:0000313" key="8">
    <source>
        <dbReference type="Proteomes" id="UP000237347"/>
    </source>
</evidence>
<evidence type="ECO:0000256" key="4">
    <source>
        <dbReference type="ARBA" id="ARBA00047951"/>
    </source>
</evidence>
<dbReference type="GO" id="GO:0005524">
    <property type="term" value="F:ATP binding"/>
    <property type="evidence" value="ECO:0007669"/>
    <property type="project" value="UniProtKB-KW"/>
</dbReference>
<dbReference type="Gene3D" id="1.10.510.10">
    <property type="entry name" value="Transferase(Phosphotransferase) domain 1"/>
    <property type="match status" value="1"/>
</dbReference>
<dbReference type="InterPro" id="IPR008271">
    <property type="entry name" value="Ser/Thr_kinase_AS"/>
</dbReference>
<feature type="transmembrane region" description="Helical" evidence="5">
    <location>
        <begin position="187"/>
        <end position="209"/>
    </location>
</feature>
<dbReference type="AlphaFoldDB" id="A0AAW0K8L1"/>
<dbReference type="PANTHER" id="PTHR27005:SF515">
    <property type="entry name" value="WALL-ASSOCIATED RECEPTOR KINASE-LIKE 10-RELATED"/>
    <property type="match status" value="1"/>
</dbReference>
<dbReference type="InterPro" id="IPR011009">
    <property type="entry name" value="Kinase-like_dom_sf"/>
</dbReference>
<gene>
    <name evidence="7" type="primary">WAKL17_0</name>
    <name evidence="7" type="ORF">CFP56_023876</name>
</gene>
<keyword evidence="2" id="KW-0067">ATP-binding</keyword>
<reference evidence="7 8" key="1">
    <citation type="journal article" date="2018" name="Sci. Data">
        <title>The draft genome sequence of cork oak.</title>
        <authorList>
            <person name="Ramos A.M."/>
            <person name="Usie A."/>
            <person name="Barbosa P."/>
            <person name="Barros P.M."/>
            <person name="Capote T."/>
            <person name="Chaves I."/>
            <person name="Simoes F."/>
            <person name="Abreu I."/>
            <person name="Carrasquinho I."/>
            <person name="Faro C."/>
            <person name="Guimaraes J.B."/>
            <person name="Mendonca D."/>
            <person name="Nobrega F."/>
            <person name="Rodrigues L."/>
            <person name="Saibo N.J.M."/>
            <person name="Varela M.C."/>
            <person name="Egas C."/>
            <person name="Matos J."/>
            <person name="Miguel C.M."/>
            <person name="Oliveira M.M."/>
            <person name="Ricardo C.P."/>
            <person name="Goncalves S."/>
        </authorList>
    </citation>
    <scope>NUCLEOTIDE SEQUENCE [LARGE SCALE GENOMIC DNA]</scope>
    <source>
        <strain evidence="8">cv. HL8</strain>
    </source>
</reference>
<evidence type="ECO:0000256" key="3">
    <source>
        <dbReference type="ARBA" id="ARBA00047558"/>
    </source>
</evidence>
<dbReference type="GO" id="GO:0005886">
    <property type="term" value="C:plasma membrane"/>
    <property type="evidence" value="ECO:0007669"/>
    <property type="project" value="TreeGrafter"/>
</dbReference>
<dbReference type="SUPFAM" id="SSF56112">
    <property type="entry name" value="Protein kinase-like (PK-like)"/>
    <property type="match status" value="1"/>
</dbReference>
<keyword evidence="1" id="KW-0547">Nucleotide-binding</keyword>
<keyword evidence="8" id="KW-1185">Reference proteome</keyword>
<dbReference type="Proteomes" id="UP000237347">
    <property type="component" value="Unassembled WGS sequence"/>
</dbReference>
<keyword evidence="5" id="KW-1133">Transmembrane helix</keyword>
<dbReference type="EMBL" id="PKMF04000377">
    <property type="protein sequence ID" value="KAK7835045.1"/>
    <property type="molecule type" value="Genomic_DNA"/>
</dbReference>
<dbReference type="InterPro" id="IPR025558">
    <property type="entry name" value="DUF4283"/>
</dbReference>
<dbReference type="PROSITE" id="PS50011">
    <property type="entry name" value="PROTEIN_KINASE_DOM"/>
    <property type="match status" value="1"/>
</dbReference>
<comment type="catalytic activity">
    <reaction evidence="4">
        <text>L-threonyl-[protein] + ATP = O-phospho-L-threonyl-[protein] + ADP + H(+)</text>
        <dbReference type="Rhea" id="RHEA:46608"/>
        <dbReference type="Rhea" id="RHEA-COMP:11060"/>
        <dbReference type="Rhea" id="RHEA-COMP:11605"/>
        <dbReference type="ChEBI" id="CHEBI:15378"/>
        <dbReference type="ChEBI" id="CHEBI:30013"/>
        <dbReference type="ChEBI" id="CHEBI:30616"/>
        <dbReference type="ChEBI" id="CHEBI:61977"/>
        <dbReference type="ChEBI" id="CHEBI:456216"/>
    </reaction>
</comment>
<dbReference type="GO" id="GO:0007166">
    <property type="term" value="P:cell surface receptor signaling pathway"/>
    <property type="evidence" value="ECO:0007669"/>
    <property type="project" value="InterPro"/>
</dbReference>
<protein>
    <submittedName>
        <fullName evidence="7">Wall-associated receptor kinase-like 17</fullName>
    </submittedName>
</protein>
<dbReference type="GO" id="GO:0004674">
    <property type="term" value="F:protein serine/threonine kinase activity"/>
    <property type="evidence" value="ECO:0007669"/>
    <property type="project" value="TreeGrafter"/>
</dbReference>
<dbReference type="Pfam" id="PF00069">
    <property type="entry name" value="Pkinase"/>
    <property type="match status" value="1"/>
</dbReference>
<keyword evidence="5" id="KW-0472">Membrane</keyword>
<dbReference type="InterPro" id="IPR045274">
    <property type="entry name" value="WAK-like"/>
</dbReference>
<name>A0AAW0K8L1_QUESU</name>
<keyword evidence="5" id="KW-0812">Transmembrane</keyword>
<dbReference type="PANTHER" id="PTHR27005">
    <property type="entry name" value="WALL-ASSOCIATED RECEPTOR KINASE-LIKE 21"/>
    <property type="match status" value="1"/>
</dbReference>
<evidence type="ECO:0000256" key="1">
    <source>
        <dbReference type="ARBA" id="ARBA00022741"/>
    </source>
</evidence>
<evidence type="ECO:0000259" key="6">
    <source>
        <dbReference type="PROSITE" id="PS50011"/>
    </source>
</evidence>